<reference evidence="2 3" key="1">
    <citation type="submission" date="2018-08" db="EMBL/GenBank/DDBJ databases">
        <title>Actinomadura jelena sp. nov., a novel Actinomycete isolated from soil in Chad.</title>
        <authorList>
            <person name="Shi L."/>
        </authorList>
    </citation>
    <scope>NUCLEOTIDE SEQUENCE [LARGE SCALE GENOMIC DNA]</scope>
    <source>
        <strain evidence="2 3">NEAU-G17</strain>
    </source>
</reference>
<evidence type="ECO:0000313" key="3">
    <source>
        <dbReference type="Proteomes" id="UP000261811"/>
    </source>
</evidence>
<dbReference type="GO" id="GO:0051213">
    <property type="term" value="F:dioxygenase activity"/>
    <property type="evidence" value="ECO:0007669"/>
    <property type="project" value="UniProtKB-KW"/>
</dbReference>
<organism evidence="2 3">
    <name type="scientific">Actinomadura logoneensis</name>
    <dbReference type="NCBI Taxonomy" id="2293572"/>
    <lineage>
        <taxon>Bacteria</taxon>
        <taxon>Bacillati</taxon>
        <taxon>Actinomycetota</taxon>
        <taxon>Actinomycetes</taxon>
        <taxon>Streptosporangiales</taxon>
        <taxon>Thermomonosporaceae</taxon>
        <taxon>Actinomadura</taxon>
    </lineage>
</organism>
<keyword evidence="2" id="KW-0560">Oxidoreductase</keyword>
<gene>
    <name evidence="2" type="ORF">DZF91_15530</name>
</gene>
<name>A0A372JL55_9ACTN</name>
<protein>
    <submittedName>
        <fullName evidence="2">Dioxygenase</fullName>
    </submittedName>
</protein>
<feature type="non-terminal residue" evidence="2">
    <location>
        <position position="52"/>
    </location>
</feature>
<keyword evidence="3" id="KW-1185">Reference proteome</keyword>
<keyword evidence="2" id="KW-0223">Dioxygenase</keyword>
<dbReference type="AlphaFoldDB" id="A0A372JL55"/>
<feature type="compositionally biased region" description="Gly residues" evidence="1">
    <location>
        <begin position="1"/>
        <end position="18"/>
    </location>
</feature>
<accession>A0A372JL55</accession>
<evidence type="ECO:0000313" key="2">
    <source>
        <dbReference type="EMBL" id="RFU40747.1"/>
    </source>
</evidence>
<dbReference type="Proteomes" id="UP000261811">
    <property type="component" value="Unassembled WGS sequence"/>
</dbReference>
<proteinExistence type="predicted"/>
<feature type="region of interest" description="Disordered" evidence="1">
    <location>
        <begin position="1"/>
        <end position="52"/>
    </location>
</feature>
<dbReference type="EMBL" id="QURH01000260">
    <property type="protein sequence ID" value="RFU40747.1"/>
    <property type="molecule type" value="Genomic_DNA"/>
</dbReference>
<sequence>MTDGGSGPTGSGPTGEPGGRPTRDATGAPSGAPAHETTGPGDIPGTATSAEA</sequence>
<evidence type="ECO:0000256" key="1">
    <source>
        <dbReference type="SAM" id="MobiDB-lite"/>
    </source>
</evidence>
<comment type="caution">
    <text evidence="2">The sequence shown here is derived from an EMBL/GenBank/DDBJ whole genome shotgun (WGS) entry which is preliminary data.</text>
</comment>